<proteinExistence type="predicted"/>
<feature type="domain" description="VOC" evidence="1">
    <location>
        <begin position="155"/>
        <end position="273"/>
    </location>
</feature>
<dbReference type="PANTHER" id="PTHR36110:SF4">
    <property type="entry name" value="RING-CLEAVING DIOXYGENASE MHQA-RELATED"/>
    <property type="match status" value="1"/>
</dbReference>
<keyword evidence="3" id="KW-1185">Reference proteome</keyword>
<dbReference type="InterPro" id="IPR052537">
    <property type="entry name" value="Extradiol_RC_dioxygenase"/>
</dbReference>
<dbReference type="InterPro" id="IPR029068">
    <property type="entry name" value="Glyas_Bleomycin-R_OHBP_Dase"/>
</dbReference>
<dbReference type="Gene3D" id="3.10.180.10">
    <property type="entry name" value="2,3-Dihydroxybiphenyl 1,2-Dioxygenase, domain 1"/>
    <property type="match status" value="2"/>
</dbReference>
<evidence type="ECO:0000313" key="2">
    <source>
        <dbReference type="EMBL" id="CAD2080759.1"/>
    </source>
</evidence>
<dbReference type="GO" id="GO:0051213">
    <property type="term" value="F:dioxygenase activity"/>
    <property type="evidence" value="ECO:0007669"/>
    <property type="project" value="UniProtKB-KW"/>
</dbReference>
<gene>
    <name evidence="2" type="primary">mhqA_3</name>
    <name evidence="2" type="ORF">JEODO184_02012</name>
</gene>
<evidence type="ECO:0000259" key="1">
    <source>
        <dbReference type="PROSITE" id="PS51819"/>
    </source>
</evidence>
<dbReference type="SUPFAM" id="SSF54593">
    <property type="entry name" value="Glyoxalase/Bleomycin resistance protein/Dihydroxybiphenyl dioxygenase"/>
    <property type="match status" value="1"/>
</dbReference>
<keyword evidence="2" id="KW-0223">Dioxygenase</keyword>
<dbReference type="PROSITE" id="PS51819">
    <property type="entry name" value="VOC"/>
    <property type="match status" value="2"/>
</dbReference>
<reference evidence="2 3" key="1">
    <citation type="submission" date="2020-07" db="EMBL/GenBank/DDBJ databases">
        <authorList>
            <person name="Criscuolo A."/>
        </authorList>
    </citation>
    <scope>NUCLEOTIDE SEQUENCE [LARGE SCALE GENOMIC DNA]</scope>
    <source>
        <strain evidence="2">CIP111649</strain>
    </source>
</reference>
<dbReference type="AlphaFoldDB" id="A0A6V7RQ70"/>
<dbReference type="Proteomes" id="UP000589351">
    <property type="component" value="Unassembled WGS sequence"/>
</dbReference>
<dbReference type="PANTHER" id="PTHR36110">
    <property type="entry name" value="RING-CLEAVING DIOXYGENASE MHQE-RELATED"/>
    <property type="match status" value="1"/>
</dbReference>
<name>A0A6V7RQ70_9STAP</name>
<accession>A0A6V7RQ70</accession>
<sequence>MNSVLGHHHISMMTKDAEENNRFYNEILGLRRLKVTVNQDDPSMYHIFFGDKRGTPGTELTFFEMPQIGQTHRGTNAITRIGLLVKDEAALDYWQARFDQYKVEYSSIRPYAGKKSLPFVDPDGLNLMLQVAEKVDDDYQSWEDSSVPTDFQIISMGTVELTAKRLDKLERTLTDLFDYEKVGGGDNQRLYRPKNGAYEGEILTVYKDGPREKPGRGSVHHLAINVQNDDDLEYWHDLVTKRGFRSTGGIDRHFFKSMYFRESNGIMFEIATLEGPGMTDDQASNKLGERLDLPPFLEGDRKQIEENLVKLSFIE</sequence>
<protein>
    <submittedName>
        <fullName evidence="2">Ring-cleaving dioxygenase MhqA</fullName>
    </submittedName>
</protein>
<dbReference type="Pfam" id="PF00903">
    <property type="entry name" value="Glyoxalase"/>
    <property type="match status" value="2"/>
</dbReference>
<feature type="domain" description="VOC" evidence="1">
    <location>
        <begin position="6"/>
        <end position="132"/>
    </location>
</feature>
<dbReference type="EMBL" id="CAJEWD010000008">
    <property type="protein sequence ID" value="CAD2080759.1"/>
    <property type="molecule type" value="Genomic_DNA"/>
</dbReference>
<evidence type="ECO:0000313" key="3">
    <source>
        <dbReference type="Proteomes" id="UP000589351"/>
    </source>
</evidence>
<keyword evidence="2" id="KW-0560">Oxidoreductase</keyword>
<comment type="caution">
    <text evidence="2">The sequence shown here is derived from an EMBL/GenBank/DDBJ whole genome shotgun (WGS) entry which is preliminary data.</text>
</comment>
<organism evidence="2 3">
    <name type="scientific">Jeotgalicoccus meleagridis</name>
    <dbReference type="NCBI Taxonomy" id="2759181"/>
    <lineage>
        <taxon>Bacteria</taxon>
        <taxon>Bacillati</taxon>
        <taxon>Bacillota</taxon>
        <taxon>Bacilli</taxon>
        <taxon>Bacillales</taxon>
        <taxon>Staphylococcaceae</taxon>
        <taxon>Jeotgalicoccus</taxon>
    </lineage>
</organism>
<dbReference type="InterPro" id="IPR004360">
    <property type="entry name" value="Glyas_Fos-R_dOase_dom"/>
</dbReference>
<dbReference type="RefSeq" id="WP_185126506.1">
    <property type="nucleotide sequence ID" value="NZ_CAJEWD010000008.1"/>
</dbReference>
<dbReference type="InterPro" id="IPR037523">
    <property type="entry name" value="VOC_core"/>
</dbReference>